<comment type="caution">
    <text evidence="3">The sequence shown here is derived from an EMBL/GenBank/DDBJ whole genome shotgun (WGS) entry which is preliminary data.</text>
</comment>
<feature type="region of interest" description="Disordered" evidence="1">
    <location>
        <begin position="165"/>
        <end position="187"/>
    </location>
</feature>
<accession>A0A7V8NX44</accession>
<evidence type="ECO:0000259" key="2">
    <source>
        <dbReference type="Pfam" id="PF22888"/>
    </source>
</evidence>
<reference evidence="3" key="1">
    <citation type="submission" date="2020-06" db="EMBL/GenBank/DDBJ databases">
        <title>Legume-microbial interactions unlock mineral nutrients during tropical forest succession.</title>
        <authorList>
            <person name="Epihov D.Z."/>
        </authorList>
    </citation>
    <scope>NUCLEOTIDE SEQUENCE [LARGE SCALE GENOMIC DNA]</scope>
    <source>
        <strain evidence="3">Pan2503</strain>
    </source>
</reference>
<dbReference type="AlphaFoldDB" id="A0A7V8NX44"/>
<dbReference type="InterPro" id="IPR054470">
    <property type="entry name" value="FIMAH_dom"/>
</dbReference>
<dbReference type="Pfam" id="PF17957">
    <property type="entry name" value="Big_7"/>
    <property type="match status" value="1"/>
</dbReference>
<dbReference type="Pfam" id="PF22888">
    <property type="entry name" value="FIMAH"/>
    <property type="match status" value="1"/>
</dbReference>
<evidence type="ECO:0000313" key="4">
    <source>
        <dbReference type="Proteomes" id="UP000567293"/>
    </source>
</evidence>
<dbReference type="InterPro" id="IPR013783">
    <property type="entry name" value="Ig-like_fold"/>
</dbReference>
<evidence type="ECO:0000256" key="1">
    <source>
        <dbReference type="SAM" id="MobiDB-lite"/>
    </source>
</evidence>
<organism evidence="3 4">
    <name type="scientific">Candidatus Acidiferrum panamense</name>
    <dbReference type="NCBI Taxonomy" id="2741543"/>
    <lineage>
        <taxon>Bacteria</taxon>
        <taxon>Pseudomonadati</taxon>
        <taxon>Acidobacteriota</taxon>
        <taxon>Terriglobia</taxon>
        <taxon>Candidatus Acidiferrales</taxon>
        <taxon>Candidatus Acidiferrum</taxon>
    </lineage>
</organism>
<evidence type="ECO:0000313" key="3">
    <source>
        <dbReference type="EMBL" id="MBA0089105.1"/>
    </source>
</evidence>
<sequence length="490" mass="50071">AAPEVAGFFAQEGAYLLYLDNLTGNSCGNHGGAGGVPCGPLGNASPYLYFFGQNTSYAPHYPFYDITVGCNSNDITTANNLAPFCAGVGYDSVTGWGTANMLQFAWALNTAIAGDFGAPAVNFTGPTINHWYNTSQTVSWTISDTSANGAVPVGVAGFSSQWDADVGDNTSETTPGTQSSFYSGPQSPLGTSGALVLNSNVEGCHTAHVRAWDNGGSTSDNTYGPVCYDDIPPVVRCALPDGLWHASDVSLACTASDNLSGLANPADASFNLTTSVPSGTETNNACTNGHTVYDVAGNGNPAGPYCGNMVDKKPPTISITSPAATQYFHSATVTLNYSVTDGGSGVGTVSPTLDGSTTVGGSGLSNGTVINLLTELSLGTHTFTINAADNVGNRSSSSVTFMIVATAASIIADVNEFHSTGAISSADAYSGLITKLNQALPYWNTGKCGTADNIYSAFINQVMAQIGKGITAAAAATLISDAQYLIAHCP</sequence>
<dbReference type="GO" id="GO:0004252">
    <property type="term" value="F:serine-type endopeptidase activity"/>
    <property type="evidence" value="ECO:0007669"/>
    <property type="project" value="InterPro"/>
</dbReference>
<keyword evidence="4" id="KW-1185">Reference proteome</keyword>
<proteinExistence type="predicted"/>
<dbReference type="Gene3D" id="2.60.40.10">
    <property type="entry name" value="Immunoglobulins"/>
    <property type="match status" value="1"/>
</dbReference>
<dbReference type="Proteomes" id="UP000567293">
    <property type="component" value="Unassembled WGS sequence"/>
</dbReference>
<dbReference type="GO" id="GO:0006508">
    <property type="term" value="P:proteolysis"/>
    <property type="evidence" value="ECO:0007669"/>
    <property type="project" value="InterPro"/>
</dbReference>
<protein>
    <recommendedName>
        <fullName evidence="2">FIMAH domain-containing protein</fullName>
    </recommendedName>
</protein>
<dbReference type="Gene3D" id="3.40.50.200">
    <property type="entry name" value="Peptidase S8/S53 domain"/>
    <property type="match status" value="1"/>
</dbReference>
<feature type="non-terminal residue" evidence="3">
    <location>
        <position position="1"/>
    </location>
</feature>
<dbReference type="InterPro" id="IPR036852">
    <property type="entry name" value="Peptidase_S8/S53_dom_sf"/>
</dbReference>
<feature type="domain" description="FIMAH" evidence="2">
    <location>
        <begin position="408"/>
        <end position="487"/>
    </location>
</feature>
<gene>
    <name evidence="3" type="ORF">HRJ53_29295</name>
</gene>
<name>A0A7V8NX44_9BACT</name>
<dbReference type="EMBL" id="JACDQQ010002838">
    <property type="protein sequence ID" value="MBA0089105.1"/>
    <property type="molecule type" value="Genomic_DNA"/>
</dbReference>